<sequence>MRSMIITKETDYALRILRVLLDGEKHSVAEMSETELIPNQFAYQILRKLSAGNLVRVSRGALGGGVLSCDLDATSLYDLMGVMGERGILCACMEPGYECRWQDKHGRCAIHCQLAALQRKQDEAFRAVSLRRLLTGGSNPQDTSEL</sequence>
<proteinExistence type="predicted"/>
<dbReference type="InterPro" id="IPR036388">
    <property type="entry name" value="WH-like_DNA-bd_sf"/>
</dbReference>
<dbReference type="EMBL" id="JACOPN010000008">
    <property type="protein sequence ID" value="MBC5717907.1"/>
    <property type="molecule type" value="Genomic_DNA"/>
</dbReference>
<dbReference type="AlphaFoldDB" id="A0A8J6J6A4"/>
<dbReference type="Proteomes" id="UP000602260">
    <property type="component" value="Unassembled WGS sequence"/>
</dbReference>
<dbReference type="Pfam" id="PF02082">
    <property type="entry name" value="Rrf2"/>
    <property type="match status" value="1"/>
</dbReference>
<dbReference type="GO" id="GO:0005829">
    <property type="term" value="C:cytosol"/>
    <property type="evidence" value="ECO:0007669"/>
    <property type="project" value="TreeGrafter"/>
</dbReference>
<dbReference type="SUPFAM" id="SSF46785">
    <property type="entry name" value="Winged helix' DNA-binding domain"/>
    <property type="match status" value="1"/>
</dbReference>
<reference evidence="1" key="1">
    <citation type="submission" date="2020-08" db="EMBL/GenBank/DDBJ databases">
        <title>Genome public.</title>
        <authorList>
            <person name="Liu C."/>
            <person name="Sun Q."/>
        </authorList>
    </citation>
    <scope>NUCLEOTIDE SEQUENCE</scope>
    <source>
        <strain evidence="1">BX5</strain>
    </source>
</reference>
<dbReference type="InterPro" id="IPR000944">
    <property type="entry name" value="Tscrpt_reg_Rrf2"/>
</dbReference>
<dbReference type="PANTHER" id="PTHR33221:SF2">
    <property type="entry name" value="TRANSCRIPTIONAL REGULATOR"/>
    <property type="match status" value="1"/>
</dbReference>
<name>A0A8J6J6A4_9FIRM</name>
<protein>
    <submittedName>
        <fullName evidence="1">Rrf2 family transcriptional regulator</fullName>
    </submittedName>
</protein>
<evidence type="ECO:0000313" key="1">
    <source>
        <dbReference type="EMBL" id="MBC5717907.1"/>
    </source>
</evidence>
<gene>
    <name evidence="1" type="ORF">H8S55_11375</name>
</gene>
<dbReference type="GO" id="GO:0003700">
    <property type="term" value="F:DNA-binding transcription factor activity"/>
    <property type="evidence" value="ECO:0007669"/>
    <property type="project" value="TreeGrafter"/>
</dbReference>
<dbReference type="PANTHER" id="PTHR33221">
    <property type="entry name" value="WINGED HELIX-TURN-HELIX TRANSCRIPTIONAL REGULATOR, RRF2 FAMILY"/>
    <property type="match status" value="1"/>
</dbReference>
<dbReference type="InterPro" id="IPR036390">
    <property type="entry name" value="WH_DNA-bd_sf"/>
</dbReference>
<organism evidence="1 2">
    <name type="scientific">Flintibacter faecis</name>
    <dbReference type="NCBI Taxonomy" id="2763047"/>
    <lineage>
        <taxon>Bacteria</taxon>
        <taxon>Bacillati</taxon>
        <taxon>Bacillota</taxon>
        <taxon>Clostridia</taxon>
        <taxon>Eubacteriales</taxon>
        <taxon>Flintibacter</taxon>
    </lineage>
</organism>
<comment type="caution">
    <text evidence="1">The sequence shown here is derived from an EMBL/GenBank/DDBJ whole genome shotgun (WGS) entry which is preliminary data.</text>
</comment>
<keyword evidence="2" id="KW-1185">Reference proteome</keyword>
<accession>A0A8J6J6A4</accession>
<dbReference type="Gene3D" id="1.10.10.10">
    <property type="entry name" value="Winged helix-like DNA-binding domain superfamily/Winged helix DNA-binding domain"/>
    <property type="match status" value="1"/>
</dbReference>
<dbReference type="PROSITE" id="PS51197">
    <property type="entry name" value="HTH_RRF2_2"/>
    <property type="match status" value="1"/>
</dbReference>
<evidence type="ECO:0000313" key="2">
    <source>
        <dbReference type="Proteomes" id="UP000602260"/>
    </source>
</evidence>